<proteinExistence type="predicted"/>
<name>A0A812JWT2_9DINO</name>
<accession>A0A812JWT2</accession>
<organism evidence="3 4">
    <name type="scientific">Symbiodinium necroappetens</name>
    <dbReference type="NCBI Taxonomy" id="1628268"/>
    <lineage>
        <taxon>Eukaryota</taxon>
        <taxon>Sar</taxon>
        <taxon>Alveolata</taxon>
        <taxon>Dinophyceae</taxon>
        <taxon>Suessiales</taxon>
        <taxon>Symbiodiniaceae</taxon>
        <taxon>Symbiodinium</taxon>
    </lineage>
</organism>
<feature type="region of interest" description="Disordered" evidence="2">
    <location>
        <begin position="237"/>
        <end position="259"/>
    </location>
</feature>
<keyword evidence="1" id="KW-0175">Coiled coil</keyword>
<evidence type="ECO:0000256" key="2">
    <source>
        <dbReference type="SAM" id="MobiDB-lite"/>
    </source>
</evidence>
<feature type="coiled-coil region" evidence="1">
    <location>
        <begin position="281"/>
        <end position="308"/>
    </location>
</feature>
<dbReference type="EMBL" id="CAJNJA010006589">
    <property type="protein sequence ID" value="CAE7212534.1"/>
    <property type="molecule type" value="Genomic_DNA"/>
</dbReference>
<sequence>MAYKIRPLPSLQHGVLSPEVCAKAFFSTTTGDTLRNHFEEPTDAMMARSSSFQSILQPTRYQPSGVDSGMRRSMCTYHSHFIQRSLDAWGPTNELRELYKQQARGAGANAPKPPLSSVTTTRSSYPAYDPEAASAVAVKNRKPSVAVHVDPGAKFMEHQSVLHRDFSRFDRQQLRRCQMQAAPPPREAKLAPPLCPDQASRFEGLTQYQRDYARTKGSNKLGPFSDFLDPRVGALAGSQLEDSSDGDVEPGAAPLAPPLPQSRAVNGFAQRAGHAKQGTESHCVIDRIEALEAAMESLRKQQAAMEQRHEEGESIRRGQFDCLSQRVFEAEKSQRQVQERTDDAIEKAQAAFQKTASDMEQERSNLMCVINQVNQNFEHLSREMSQLMDVVSRGQQELLHVQQEVVDLREHKGNMDTEMSVCVQKFDRKLEELQAHHRLEASQFQHCINMQILEIQRQLRPWPQRQVSALSWAGQRLCIPILLFLRGAKFPSCSDQFCGCGSSQPPYRIFCPSWLLNLCPSVSPLALVDTR</sequence>
<feature type="region of interest" description="Disordered" evidence="2">
    <location>
        <begin position="103"/>
        <end position="126"/>
    </location>
</feature>
<dbReference type="Proteomes" id="UP000601435">
    <property type="component" value="Unassembled WGS sequence"/>
</dbReference>
<evidence type="ECO:0000256" key="1">
    <source>
        <dbReference type="SAM" id="Coils"/>
    </source>
</evidence>
<dbReference type="OrthoDB" id="268693at2759"/>
<evidence type="ECO:0000313" key="4">
    <source>
        <dbReference type="Proteomes" id="UP000601435"/>
    </source>
</evidence>
<keyword evidence="4" id="KW-1185">Reference proteome</keyword>
<reference evidence="3" key="1">
    <citation type="submission" date="2021-02" db="EMBL/GenBank/DDBJ databases">
        <authorList>
            <person name="Dougan E. K."/>
            <person name="Rhodes N."/>
            <person name="Thang M."/>
            <person name="Chan C."/>
        </authorList>
    </citation>
    <scope>NUCLEOTIDE SEQUENCE</scope>
</reference>
<comment type="caution">
    <text evidence="3">The sequence shown here is derived from an EMBL/GenBank/DDBJ whole genome shotgun (WGS) entry which is preliminary data.</text>
</comment>
<feature type="coiled-coil region" evidence="1">
    <location>
        <begin position="356"/>
        <end position="390"/>
    </location>
</feature>
<gene>
    <name evidence="3" type="ORF">SNEC2469_LOCUS2238</name>
</gene>
<evidence type="ECO:0000313" key="3">
    <source>
        <dbReference type="EMBL" id="CAE7212534.1"/>
    </source>
</evidence>
<protein>
    <submittedName>
        <fullName evidence="3">Uncharacterized protein</fullName>
    </submittedName>
</protein>
<dbReference type="AlphaFoldDB" id="A0A812JWT2"/>